<evidence type="ECO:0000313" key="2">
    <source>
        <dbReference type="EMBL" id="MBT0652299.1"/>
    </source>
</evidence>
<gene>
    <name evidence="2" type="ORF">KI810_04470</name>
</gene>
<feature type="transmembrane region" description="Helical" evidence="1">
    <location>
        <begin position="269"/>
        <end position="291"/>
    </location>
</feature>
<feature type="transmembrane region" description="Helical" evidence="1">
    <location>
        <begin position="179"/>
        <end position="198"/>
    </location>
</feature>
<feature type="transmembrane region" description="Helical" evidence="1">
    <location>
        <begin position="127"/>
        <end position="146"/>
    </location>
</feature>
<proteinExistence type="predicted"/>
<comment type="caution">
    <text evidence="2">The sequence shown here is derived from an EMBL/GenBank/DDBJ whole genome shotgun (WGS) entry which is preliminary data.</text>
</comment>
<dbReference type="EMBL" id="JAHCVK010000001">
    <property type="protein sequence ID" value="MBT0652299.1"/>
    <property type="molecule type" value="Genomic_DNA"/>
</dbReference>
<accession>A0ABS5SA91</accession>
<evidence type="ECO:0000256" key="1">
    <source>
        <dbReference type="SAM" id="Phobius"/>
    </source>
</evidence>
<evidence type="ECO:0008006" key="4">
    <source>
        <dbReference type="Google" id="ProtNLM"/>
    </source>
</evidence>
<feature type="transmembrane region" description="Helical" evidence="1">
    <location>
        <begin position="298"/>
        <end position="314"/>
    </location>
</feature>
<keyword evidence="1" id="KW-1133">Transmembrane helix</keyword>
<name>A0ABS5SA91_9BACT</name>
<dbReference type="RefSeq" id="WP_214174252.1">
    <property type="nucleotide sequence ID" value="NZ_JAHCVK010000001.1"/>
</dbReference>
<keyword evidence="1" id="KW-0812">Transmembrane</keyword>
<keyword evidence="1" id="KW-0472">Membrane</keyword>
<dbReference type="Proteomes" id="UP000756860">
    <property type="component" value="Unassembled WGS sequence"/>
</dbReference>
<feature type="transmembrane region" description="Helical" evidence="1">
    <location>
        <begin position="104"/>
        <end position="121"/>
    </location>
</feature>
<feature type="transmembrane region" description="Helical" evidence="1">
    <location>
        <begin position="153"/>
        <end position="173"/>
    </location>
</feature>
<organism evidence="2 3">
    <name type="scientific">Geomobilimonas luticola</name>
    <dbReference type="NCBI Taxonomy" id="1114878"/>
    <lineage>
        <taxon>Bacteria</taxon>
        <taxon>Pseudomonadati</taxon>
        <taxon>Thermodesulfobacteriota</taxon>
        <taxon>Desulfuromonadia</taxon>
        <taxon>Geobacterales</taxon>
        <taxon>Geobacteraceae</taxon>
        <taxon>Geomobilimonas</taxon>
    </lineage>
</organism>
<feature type="transmembrane region" description="Helical" evidence="1">
    <location>
        <begin position="22"/>
        <end position="40"/>
    </location>
</feature>
<reference evidence="2 3" key="1">
    <citation type="submission" date="2021-05" db="EMBL/GenBank/DDBJ databases">
        <title>The draft genome of Geobacter luticola JCM 17780.</title>
        <authorList>
            <person name="Xu Z."/>
            <person name="Masuda Y."/>
            <person name="Itoh H."/>
            <person name="Senoo K."/>
        </authorList>
    </citation>
    <scope>NUCLEOTIDE SEQUENCE [LARGE SCALE GENOMIC DNA]</scope>
    <source>
        <strain evidence="2 3">JCM 17780</strain>
    </source>
</reference>
<evidence type="ECO:0000313" key="3">
    <source>
        <dbReference type="Proteomes" id="UP000756860"/>
    </source>
</evidence>
<feature type="transmembrane region" description="Helical" evidence="1">
    <location>
        <begin position="343"/>
        <end position="364"/>
    </location>
</feature>
<feature type="transmembrane region" description="Helical" evidence="1">
    <location>
        <begin position="84"/>
        <end position="99"/>
    </location>
</feature>
<feature type="transmembrane region" description="Helical" evidence="1">
    <location>
        <begin position="320"/>
        <end position="336"/>
    </location>
</feature>
<protein>
    <recommendedName>
        <fullName evidence="4">Glycosyltransferase RgtA/B/C/D-like domain-containing protein</fullName>
    </recommendedName>
</protein>
<keyword evidence="3" id="KW-1185">Reference proteome</keyword>
<sequence length="501" mass="56771">MVDNQVITNVTSHPRREGWWRVPAWLLFFTFLVCLLQWYIPHPLDDDTAYHFSVGQLMARHGILHNFPWTPFSWQFDHYADKEFLFHLLFVPLGGLGLVNASRVVGVVAGTLILSTLYLILRSEKVMLAGVWALIPLGASAFVYRFAMVRPHLLSIALALIVLWACARGRLYILACAAVIYPLAYVAFWQIPLILLLATESSRLFTGERLRWKPAVTLLAGIVAGVLLHPNTANLLGINWIHMADILFRNAWGEKVEFSLGTEFNPFPLSGWCYYLLVALFMAAFALVLAWRERRQDSFPLACAIATMVFGLLTVKSGRFLEYFVPCAVLSLAVTTRHRGKRFIAPVLLGISLLYTLLFGTYPYTVLGSLDDKAAYLEPATAEFFAQQVPVGAQVFTTNWDYTGNLMVALPERQFLVAADPTLFYKKDSQLYALWQRLLETAPPDAAEQIRRYFSSRFVISRNDPKFWPFFDALANDSHVKCLFADKKWVMFDLGSFTGPQ</sequence>